<dbReference type="AlphaFoldDB" id="A0A7R9MIW6"/>
<dbReference type="EMBL" id="CAJPVJ010019235">
    <property type="protein sequence ID" value="CAG2177232.1"/>
    <property type="molecule type" value="Genomic_DNA"/>
</dbReference>
<feature type="non-terminal residue" evidence="1">
    <location>
        <position position="84"/>
    </location>
</feature>
<dbReference type="Gene3D" id="2.120.10.30">
    <property type="entry name" value="TolB, C-terminal domain"/>
    <property type="match status" value="1"/>
</dbReference>
<sequence length="84" mass="9615">KGLNRTDRIVLVNAYTDIEGIKVLDRTRQTNGTNRCLGAKCTHICLPTKLDYRCVCSKTTNFETRGDHNPHHYNCAIDWEYGSQ</sequence>
<accession>A0A7R9MIW6</accession>
<protein>
    <submittedName>
        <fullName evidence="1">Uncharacterized protein</fullName>
    </submittedName>
</protein>
<feature type="non-terminal residue" evidence="1">
    <location>
        <position position="1"/>
    </location>
</feature>
<evidence type="ECO:0000313" key="1">
    <source>
        <dbReference type="EMBL" id="CAD7660094.1"/>
    </source>
</evidence>
<dbReference type="InterPro" id="IPR011042">
    <property type="entry name" value="6-blade_b-propeller_TolB-like"/>
</dbReference>
<name>A0A7R9MIW6_9ACAR</name>
<evidence type="ECO:0000313" key="2">
    <source>
        <dbReference type="Proteomes" id="UP000728032"/>
    </source>
</evidence>
<keyword evidence="2" id="KW-1185">Reference proteome</keyword>
<proteinExistence type="predicted"/>
<dbReference type="EMBL" id="OC934060">
    <property type="protein sequence ID" value="CAD7660094.1"/>
    <property type="molecule type" value="Genomic_DNA"/>
</dbReference>
<organism evidence="1">
    <name type="scientific">Oppiella nova</name>
    <dbReference type="NCBI Taxonomy" id="334625"/>
    <lineage>
        <taxon>Eukaryota</taxon>
        <taxon>Metazoa</taxon>
        <taxon>Ecdysozoa</taxon>
        <taxon>Arthropoda</taxon>
        <taxon>Chelicerata</taxon>
        <taxon>Arachnida</taxon>
        <taxon>Acari</taxon>
        <taxon>Acariformes</taxon>
        <taxon>Sarcoptiformes</taxon>
        <taxon>Oribatida</taxon>
        <taxon>Brachypylina</taxon>
        <taxon>Oppioidea</taxon>
        <taxon>Oppiidae</taxon>
        <taxon>Oppiella</taxon>
    </lineage>
</organism>
<dbReference type="Proteomes" id="UP000728032">
    <property type="component" value="Unassembled WGS sequence"/>
</dbReference>
<gene>
    <name evidence="1" type="ORF">ONB1V03_LOCUS16664</name>
</gene>
<reference evidence="1" key="1">
    <citation type="submission" date="2020-11" db="EMBL/GenBank/DDBJ databases">
        <authorList>
            <person name="Tran Van P."/>
        </authorList>
    </citation>
    <scope>NUCLEOTIDE SEQUENCE</scope>
</reference>